<protein>
    <submittedName>
        <fullName evidence="1">Uncharacterized protein</fullName>
    </submittedName>
</protein>
<dbReference type="SUPFAM" id="SSF53335">
    <property type="entry name" value="S-adenosyl-L-methionine-dependent methyltransferases"/>
    <property type="match status" value="1"/>
</dbReference>
<sequence length="424" mass="48663">MRDIEIIKIEENGKVVNAPIDSCSVADNMGRVFHYKDGIYRAITIGGVEIVKKFLGQKNLNQIFDKGLVRTELTDIKAEGYGVVVKHHNVRFKSLPYEWSGNMIQDTCRMIVQLGAELYTRGYSFKDGHIFNTFFDYYKPTWVDFGSILPIKNIPNSRRLEPLDFPWEFSGTFIQDTHMFLEKSGAISISKEDMFAIREKHKFDPVEFFCAMDDYFSNIEFKYGATEWTGYGNSHVADTNPKVVHTREFLQEIGESTMIDIGASKGRFSELGIEVGYDVVAFDLDASSIAKLYSRTKGSESSILPLVGDFTKMTPQISGHQSFTERVRCDVSLFLAVIHHLSLKRKVPFETIAQNLSDLTGKYSIVEFIPKGDRHVGGWGDQDWYSMDNFIKVMGKHFHFLEVINITPEPRKLLFFRKKYWWTG</sequence>
<reference evidence="1" key="1">
    <citation type="journal article" date="2015" name="Nature">
        <title>Complex archaea that bridge the gap between prokaryotes and eukaryotes.</title>
        <authorList>
            <person name="Spang A."/>
            <person name="Saw J.H."/>
            <person name="Jorgensen S.L."/>
            <person name="Zaremba-Niedzwiedzka K."/>
            <person name="Martijn J."/>
            <person name="Lind A.E."/>
            <person name="van Eijk R."/>
            <person name="Schleper C."/>
            <person name="Guy L."/>
            <person name="Ettema T.J."/>
        </authorList>
    </citation>
    <scope>NUCLEOTIDE SEQUENCE</scope>
</reference>
<dbReference type="InterPro" id="IPR029063">
    <property type="entry name" value="SAM-dependent_MTases_sf"/>
</dbReference>
<organism evidence="1">
    <name type="scientific">marine sediment metagenome</name>
    <dbReference type="NCBI Taxonomy" id="412755"/>
    <lineage>
        <taxon>unclassified sequences</taxon>
        <taxon>metagenomes</taxon>
        <taxon>ecological metagenomes</taxon>
    </lineage>
</organism>
<dbReference type="AlphaFoldDB" id="A0A0F9EKZ8"/>
<dbReference type="EMBL" id="LAZR01027038">
    <property type="protein sequence ID" value="KKL66951.1"/>
    <property type="molecule type" value="Genomic_DNA"/>
</dbReference>
<dbReference type="Gene3D" id="3.40.50.150">
    <property type="entry name" value="Vaccinia Virus protein VP39"/>
    <property type="match status" value="1"/>
</dbReference>
<name>A0A0F9EKZ8_9ZZZZ</name>
<comment type="caution">
    <text evidence="1">The sequence shown here is derived from an EMBL/GenBank/DDBJ whole genome shotgun (WGS) entry which is preliminary data.</text>
</comment>
<accession>A0A0F9EKZ8</accession>
<gene>
    <name evidence="1" type="ORF">LCGC14_2139850</name>
</gene>
<proteinExistence type="predicted"/>
<evidence type="ECO:0000313" key="1">
    <source>
        <dbReference type="EMBL" id="KKL66951.1"/>
    </source>
</evidence>